<reference evidence="2" key="1">
    <citation type="journal article" date="2019" name="bioRxiv">
        <title>The Genome of the Zebra Mussel, Dreissena polymorpha: A Resource for Invasive Species Research.</title>
        <authorList>
            <person name="McCartney M.A."/>
            <person name="Auch B."/>
            <person name="Kono T."/>
            <person name="Mallez S."/>
            <person name="Zhang Y."/>
            <person name="Obille A."/>
            <person name="Becker A."/>
            <person name="Abrahante J.E."/>
            <person name="Garbe J."/>
            <person name="Badalamenti J.P."/>
            <person name="Herman A."/>
            <person name="Mangelson H."/>
            <person name="Liachko I."/>
            <person name="Sullivan S."/>
            <person name="Sone E.D."/>
            <person name="Koren S."/>
            <person name="Silverstein K.A.T."/>
            <person name="Beckman K.B."/>
            <person name="Gohl D.M."/>
        </authorList>
    </citation>
    <scope>NUCLEOTIDE SEQUENCE</scope>
    <source>
        <strain evidence="2">Duluth1</strain>
        <tissue evidence="2">Whole animal</tissue>
    </source>
</reference>
<dbReference type="Proteomes" id="UP000828390">
    <property type="component" value="Unassembled WGS sequence"/>
</dbReference>
<feature type="region of interest" description="Disordered" evidence="1">
    <location>
        <begin position="47"/>
        <end position="70"/>
    </location>
</feature>
<comment type="caution">
    <text evidence="2">The sequence shown here is derived from an EMBL/GenBank/DDBJ whole genome shotgun (WGS) entry which is preliminary data.</text>
</comment>
<evidence type="ECO:0000313" key="2">
    <source>
        <dbReference type="EMBL" id="KAH3890154.1"/>
    </source>
</evidence>
<accession>A0A9D4NAD1</accession>
<gene>
    <name evidence="2" type="ORF">DPMN_014226</name>
</gene>
<protein>
    <submittedName>
        <fullName evidence="2">Uncharacterized protein</fullName>
    </submittedName>
</protein>
<sequence length="82" mass="9309">MDRNVGLMRGEYCRMGDRDGKQVLMCSWGKKNEPAVKMDLATATLPSNTENSKIEKSSLEVNDSGAKDYTRPYVHENTRLRL</sequence>
<name>A0A9D4NAD1_DREPO</name>
<evidence type="ECO:0000256" key="1">
    <source>
        <dbReference type="SAM" id="MobiDB-lite"/>
    </source>
</evidence>
<reference evidence="2" key="2">
    <citation type="submission" date="2020-11" db="EMBL/GenBank/DDBJ databases">
        <authorList>
            <person name="McCartney M.A."/>
            <person name="Auch B."/>
            <person name="Kono T."/>
            <person name="Mallez S."/>
            <person name="Becker A."/>
            <person name="Gohl D.M."/>
            <person name="Silverstein K.A.T."/>
            <person name="Koren S."/>
            <person name="Bechman K.B."/>
            <person name="Herman A."/>
            <person name="Abrahante J.E."/>
            <person name="Garbe J."/>
        </authorList>
    </citation>
    <scope>NUCLEOTIDE SEQUENCE</scope>
    <source>
        <strain evidence="2">Duluth1</strain>
        <tissue evidence="2">Whole animal</tissue>
    </source>
</reference>
<keyword evidence="3" id="KW-1185">Reference proteome</keyword>
<organism evidence="2 3">
    <name type="scientific">Dreissena polymorpha</name>
    <name type="common">Zebra mussel</name>
    <name type="synonym">Mytilus polymorpha</name>
    <dbReference type="NCBI Taxonomy" id="45954"/>
    <lineage>
        <taxon>Eukaryota</taxon>
        <taxon>Metazoa</taxon>
        <taxon>Spiralia</taxon>
        <taxon>Lophotrochozoa</taxon>
        <taxon>Mollusca</taxon>
        <taxon>Bivalvia</taxon>
        <taxon>Autobranchia</taxon>
        <taxon>Heteroconchia</taxon>
        <taxon>Euheterodonta</taxon>
        <taxon>Imparidentia</taxon>
        <taxon>Neoheterodontei</taxon>
        <taxon>Myida</taxon>
        <taxon>Dreissenoidea</taxon>
        <taxon>Dreissenidae</taxon>
        <taxon>Dreissena</taxon>
    </lineage>
</organism>
<dbReference type="EMBL" id="JAIWYP010000001">
    <property type="protein sequence ID" value="KAH3890154.1"/>
    <property type="molecule type" value="Genomic_DNA"/>
</dbReference>
<evidence type="ECO:0000313" key="3">
    <source>
        <dbReference type="Proteomes" id="UP000828390"/>
    </source>
</evidence>
<dbReference type="AlphaFoldDB" id="A0A9D4NAD1"/>
<proteinExistence type="predicted"/>